<name>A0A1S2VEQ7_9BACT</name>
<feature type="domain" description="MacB-like periplasmic core" evidence="8">
    <location>
        <begin position="476"/>
        <end position="599"/>
    </location>
</feature>
<protein>
    <recommendedName>
        <fullName evidence="11">ABC transporter permease</fullName>
    </recommendedName>
</protein>
<dbReference type="EMBL" id="MORL01000019">
    <property type="protein sequence ID" value="OIN56765.1"/>
    <property type="molecule type" value="Genomic_DNA"/>
</dbReference>
<organism evidence="9 10">
    <name type="scientific">Arsenicibacter rosenii</name>
    <dbReference type="NCBI Taxonomy" id="1750698"/>
    <lineage>
        <taxon>Bacteria</taxon>
        <taxon>Pseudomonadati</taxon>
        <taxon>Bacteroidota</taxon>
        <taxon>Cytophagia</taxon>
        <taxon>Cytophagales</taxon>
        <taxon>Spirosomataceae</taxon>
        <taxon>Arsenicibacter</taxon>
    </lineage>
</organism>
<evidence type="ECO:0000313" key="9">
    <source>
        <dbReference type="EMBL" id="OIN56765.1"/>
    </source>
</evidence>
<accession>A0A1S2VEQ7</accession>
<evidence type="ECO:0000259" key="8">
    <source>
        <dbReference type="Pfam" id="PF12704"/>
    </source>
</evidence>
<dbReference type="PANTHER" id="PTHR30572:SF18">
    <property type="entry name" value="ABC-TYPE MACROLIDE FAMILY EXPORT SYSTEM PERMEASE COMPONENT 2"/>
    <property type="match status" value="1"/>
</dbReference>
<dbReference type="InterPro" id="IPR025857">
    <property type="entry name" value="MacB_PCD"/>
</dbReference>
<evidence type="ECO:0000313" key="10">
    <source>
        <dbReference type="Proteomes" id="UP000181790"/>
    </source>
</evidence>
<evidence type="ECO:0000256" key="6">
    <source>
        <dbReference type="SAM" id="Phobius"/>
    </source>
</evidence>
<feature type="transmembrane region" description="Helical" evidence="6">
    <location>
        <begin position="381"/>
        <end position="409"/>
    </location>
</feature>
<gene>
    <name evidence="9" type="ORF">BLX24_23375</name>
</gene>
<feature type="domain" description="ABC3 transporter permease C-terminal" evidence="7">
    <location>
        <begin position="675"/>
        <end position="789"/>
    </location>
</feature>
<dbReference type="Pfam" id="PF12704">
    <property type="entry name" value="MacB_PCD"/>
    <property type="match status" value="2"/>
</dbReference>
<evidence type="ECO:0000256" key="4">
    <source>
        <dbReference type="ARBA" id="ARBA00022989"/>
    </source>
</evidence>
<reference evidence="9 10" key="1">
    <citation type="submission" date="2016-10" db="EMBL/GenBank/DDBJ databases">
        <title>Arsenicibacter rosenii gen. nov., sp. nov., an efficient arsenic-methylating bacterium isolated from an arsenic-contaminated paddy soil.</title>
        <authorList>
            <person name="Huang K."/>
        </authorList>
    </citation>
    <scope>NUCLEOTIDE SEQUENCE [LARGE SCALE GENOMIC DNA]</scope>
    <source>
        <strain evidence="9 10">SM-1</strain>
    </source>
</reference>
<feature type="transmembrane region" description="Helical" evidence="6">
    <location>
        <begin position="21"/>
        <end position="41"/>
    </location>
</feature>
<dbReference type="InterPro" id="IPR050250">
    <property type="entry name" value="Macrolide_Exporter_MacB"/>
</dbReference>
<evidence type="ECO:0000256" key="5">
    <source>
        <dbReference type="ARBA" id="ARBA00023136"/>
    </source>
</evidence>
<evidence type="ECO:0000259" key="7">
    <source>
        <dbReference type="Pfam" id="PF02687"/>
    </source>
</evidence>
<feature type="transmembrane region" description="Helical" evidence="6">
    <location>
        <begin position="283"/>
        <end position="306"/>
    </location>
</feature>
<dbReference type="Pfam" id="PF02687">
    <property type="entry name" value="FtsX"/>
    <property type="match status" value="2"/>
</dbReference>
<feature type="transmembrane region" description="Helical" evidence="6">
    <location>
        <begin position="672"/>
        <end position="696"/>
    </location>
</feature>
<feature type="transmembrane region" description="Helical" evidence="6">
    <location>
        <begin position="716"/>
        <end position="737"/>
    </location>
</feature>
<feature type="domain" description="ABC3 transporter permease C-terminal" evidence="7">
    <location>
        <begin position="291"/>
        <end position="407"/>
    </location>
</feature>
<sequence length="796" mass="88357">MLSSYLKSSGRNLVRNKLFSFINIAGLAIGMSVGLLVIAILNDLLAYDQFHEKKGRIYRIITHHQEHGNPEMKLASTSVKAGRQIRVAIPGIEDVTILRSGFGGDAQIGEKKIPVEGKWADNSFFRVFSFPLVAGDPKTALNEPYSLVITEQTAKKLFGDDNALGRTVRFDSLAYTVTGIAREVPHQSHLRLDVLVSFASADATLGKKQPDLYNWDNIWQNYVYLTLPPTTTPAAVQPALDKLCAEENKALHDLKLTVSLQSLSEITFSKGLNNNIGPTVDPLWLWGLGGLAFIVILSACFNYTNLSVARSLRRSREVSVRKVIGARRSHIMGQFMTESVIIALASLLIAFGLYIFLRKEFLSLTPEITEMVSLTLSVRTMLYFIGLAVVIGLAAGFLPAVFFSGINALAAMKTRLAFNPGKRFGLRKVLIVTQYTFSLIFISTTIVGYSQYKKILHFDLGFTTDNVINLKLYGADPAALKKDLAGLPEVKQISQSMMVTSLGSFFGFTMKYQPGDSALVWENRVDEHYLPLHEHTLLAGTNFTVRPEKGQEREVIVNQQVLKRFNIGGQSPRNAIGQFVTVDGQKLAIVGVLKDFNYGTLEQKIDPVMFRYTRSEPWGFLNLKVTTDDMAATLVKLDEVWKKYDKVHPINARFYTDQIEAAYSRYAIMVKVIGFIAVLAICIASLGLFGMVVFTIETRLKEVSIRKVLGADEAGLVYLLCKNFLLLLLLAAAIALPVTYLLFDKLVLPRFVYHKPIGWGELLIGSLLVMLFALLMIGSQTARAARINPTNVLKGE</sequence>
<feature type="transmembrane region" description="Helical" evidence="6">
    <location>
        <begin position="335"/>
        <end position="357"/>
    </location>
</feature>
<evidence type="ECO:0000256" key="1">
    <source>
        <dbReference type="ARBA" id="ARBA00004651"/>
    </source>
</evidence>
<keyword evidence="4 6" id="KW-1133">Transmembrane helix</keyword>
<keyword evidence="10" id="KW-1185">Reference proteome</keyword>
<dbReference type="GO" id="GO:0005886">
    <property type="term" value="C:plasma membrane"/>
    <property type="evidence" value="ECO:0007669"/>
    <property type="project" value="UniProtKB-SubCell"/>
</dbReference>
<dbReference type="Proteomes" id="UP000181790">
    <property type="component" value="Unassembled WGS sequence"/>
</dbReference>
<dbReference type="AlphaFoldDB" id="A0A1S2VEQ7"/>
<feature type="domain" description="MacB-like periplasmic core" evidence="8">
    <location>
        <begin position="20"/>
        <end position="242"/>
    </location>
</feature>
<dbReference type="PANTHER" id="PTHR30572">
    <property type="entry name" value="MEMBRANE COMPONENT OF TRANSPORTER-RELATED"/>
    <property type="match status" value="1"/>
</dbReference>
<feature type="transmembrane region" description="Helical" evidence="6">
    <location>
        <begin position="757"/>
        <end position="777"/>
    </location>
</feature>
<evidence type="ECO:0008006" key="11">
    <source>
        <dbReference type="Google" id="ProtNLM"/>
    </source>
</evidence>
<comment type="caution">
    <text evidence="9">The sequence shown here is derived from an EMBL/GenBank/DDBJ whole genome shotgun (WGS) entry which is preliminary data.</text>
</comment>
<comment type="subcellular location">
    <subcellularLocation>
        <location evidence="1">Cell membrane</location>
        <topology evidence="1">Multi-pass membrane protein</topology>
    </subcellularLocation>
</comment>
<proteinExistence type="predicted"/>
<keyword evidence="2" id="KW-1003">Cell membrane</keyword>
<keyword evidence="5 6" id="KW-0472">Membrane</keyword>
<keyword evidence="3 6" id="KW-0812">Transmembrane</keyword>
<dbReference type="InterPro" id="IPR003838">
    <property type="entry name" value="ABC3_permease_C"/>
</dbReference>
<feature type="transmembrane region" description="Helical" evidence="6">
    <location>
        <begin position="429"/>
        <end position="449"/>
    </location>
</feature>
<dbReference type="GO" id="GO:0022857">
    <property type="term" value="F:transmembrane transporter activity"/>
    <property type="evidence" value="ECO:0007669"/>
    <property type="project" value="TreeGrafter"/>
</dbReference>
<evidence type="ECO:0000256" key="2">
    <source>
        <dbReference type="ARBA" id="ARBA00022475"/>
    </source>
</evidence>
<evidence type="ECO:0000256" key="3">
    <source>
        <dbReference type="ARBA" id="ARBA00022692"/>
    </source>
</evidence>